<comment type="subcellular location">
    <subcellularLocation>
        <location evidence="1">Cell membrane</location>
        <topology evidence="1">Multi-pass membrane protein</topology>
    </subcellularLocation>
</comment>
<evidence type="ECO:0000256" key="6">
    <source>
        <dbReference type="SAM" id="Phobius"/>
    </source>
</evidence>
<keyword evidence="5 6" id="KW-0472">Membrane</keyword>
<feature type="transmembrane region" description="Helical" evidence="6">
    <location>
        <begin position="306"/>
        <end position="327"/>
    </location>
</feature>
<accession>A0ABT9NMV7</accession>
<proteinExistence type="predicted"/>
<gene>
    <name evidence="7" type="ORF">J2S59_001564</name>
</gene>
<keyword evidence="3 6" id="KW-0812">Transmembrane</keyword>
<feature type="transmembrane region" description="Helical" evidence="6">
    <location>
        <begin position="58"/>
        <end position="81"/>
    </location>
</feature>
<dbReference type="EMBL" id="JAUSQM010000001">
    <property type="protein sequence ID" value="MDP9821755.1"/>
    <property type="molecule type" value="Genomic_DNA"/>
</dbReference>
<keyword evidence="4 6" id="KW-1133">Transmembrane helix</keyword>
<feature type="transmembrane region" description="Helical" evidence="6">
    <location>
        <begin position="188"/>
        <end position="209"/>
    </location>
</feature>
<evidence type="ECO:0000256" key="3">
    <source>
        <dbReference type="ARBA" id="ARBA00022692"/>
    </source>
</evidence>
<evidence type="ECO:0000256" key="2">
    <source>
        <dbReference type="ARBA" id="ARBA00022475"/>
    </source>
</evidence>
<evidence type="ECO:0000313" key="8">
    <source>
        <dbReference type="Proteomes" id="UP001240447"/>
    </source>
</evidence>
<feature type="transmembrane region" description="Helical" evidence="6">
    <location>
        <begin position="371"/>
        <end position="390"/>
    </location>
</feature>
<evidence type="ECO:0000313" key="7">
    <source>
        <dbReference type="EMBL" id="MDP9821755.1"/>
    </source>
</evidence>
<evidence type="ECO:0000256" key="4">
    <source>
        <dbReference type="ARBA" id="ARBA00022989"/>
    </source>
</evidence>
<name>A0ABT9NMV7_9ACTN</name>
<feature type="transmembrane region" description="Helical" evidence="6">
    <location>
        <begin position="162"/>
        <end position="182"/>
    </location>
</feature>
<organism evidence="7 8">
    <name type="scientific">Nocardioides massiliensis</name>
    <dbReference type="NCBI Taxonomy" id="1325935"/>
    <lineage>
        <taxon>Bacteria</taxon>
        <taxon>Bacillati</taxon>
        <taxon>Actinomycetota</taxon>
        <taxon>Actinomycetes</taxon>
        <taxon>Propionibacteriales</taxon>
        <taxon>Nocardioidaceae</taxon>
        <taxon>Nocardioides</taxon>
    </lineage>
</organism>
<reference evidence="7 8" key="1">
    <citation type="submission" date="2023-07" db="EMBL/GenBank/DDBJ databases">
        <title>Sequencing the genomes of 1000 actinobacteria strains.</title>
        <authorList>
            <person name="Klenk H.-P."/>
        </authorList>
    </citation>
    <scope>NUCLEOTIDE SEQUENCE [LARGE SCALE GENOMIC DNA]</scope>
    <source>
        <strain evidence="7 8">GD13</strain>
    </source>
</reference>
<comment type="caution">
    <text evidence="7">The sequence shown here is derived from an EMBL/GenBank/DDBJ whole genome shotgun (WGS) entry which is preliminary data.</text>
</comment>
<dbReference type="PANTHER" id="PTHR30250:SF11">
    <property type="entry name" value="O-ANTIGEN TRANSPORTER-RELATED"/>
    <property type="match status" value="1"/>
</dbReference>
<keyword evidence="8" id="KW-1185">Reference proteome</keyword>
<keyword evidence="2" id="KW-1003">Cell membrane</keyword>
<dbReference type="PANTHER" id="PTHR30250">
    <property type="entry name" value="PST FAMILY PREDICTED COLANIC ACID TRANSPORTER"/>
    <property type="match status" value="1"/>
</dbReference>
<evidence type="ECO:0000256" key="1">
    <source>
        <dbReference type="ARBA" id="ARBA00004651"/>
    </source>
</evidence>
<dbReference type="RefSeq" id="WP_306824987.1">
    <property type="nucleotide sequence ID" value="NZ_JAUSQM010000001.1"/>
</dbReference>
<sequence length="445" mass="45582">MRAASIGAGVGSLVSGARNDRMLTNSVLLFATSALMAGFGALFWVLAARLYPAETVGLAGAVVAASDTLALVAQLGLNIALVRTMPRSRHQFADFRVAVLVVGGAAAAFAAGYVLLLPLTSPRVHEVIGSPWAAVLFIGLVTATAVNLLTDSVFLAIDRVRSYLWLNGVLLGLAKCGLPFLLAGAGVLGLYGSAGGAALLCGLASIVVISRHLPRSRRMRPSRELRAARGFAGAGYVTVVLALSPQLVLPLLVVNELGSAATAYFFVSIQIVALQNAIVVAVGNAMYAECERHPDRRSQAFRRGGILMGVVCVGSAAAVWVVAPLLLRVFGPEYAAEGTATLRVLSVAVIGLGLSYWGAMRLRVVGRPGAMVGAQVVGTAAVLSLAVAAVPHGTTWVGAALGVGYLVGGLVSCAMSRSLPAGPQVSGELAVSVEPAVSGERGRDL</sequence>
<feature type="transmembrane region" description="Helical" evidence="6">
    <location>
        <begin position="339"/>
        <end position="359"/>
    </location>
</feature>
<dbReference type="Proteomes" id="UP001240447">
    <property type="component" value="Unassembled WGS sequence"/>
</dbReference>
<feature type="transmembrane region" description="Helical" evidence="6">
    <location>
        <begin position="27"/>
        <end position="46"/>
    </location>
</feature>
<feature type="transmembrane region" description="Helical" evidence="6">
    <location>
        <begin position="264"/>
        <end position="285"/>
    </location>
</feature>
<feature type="transmembrane region" description="Helical" evidence="6">
    <location>
        <begin position="128"/>
        <end position="150"/>
    </location>
</feature>
<protein>
    <submittedName>
        <fullName evidence="7">O-antigen/teichoic acid export membrane protein</fullName>
    </submittedName>
</protein>
<feature type="transmembrane region" description="Helical" evidence="6">
    <location>
        <begin position="230"/>
        <end position="252"/>
    </location>
</feature>
<feature type="transmembrane region" description="Helical" evidence="6">
    <location>
        <begin position="93"/>
        <end position="116"/>
    </location>
</feature>
<feature type="transmembrane region" description="Helical" evidence="6">
    <location>
        <begin position="396"/>
        <end position="415"/>
    </location>
</feature>
<dbReference type="InterPro" id="IPR050833">
    <property type="entry name" value="Poly_Biosynth_Transport"/>
</dbReference>
<evidence type="ECO:0000256" key="5">
    <source>
        <dbReference type="ARBA" id="ARBA00023136"/>
    </source>
</evidence>